<comment type="caution">
    <text evidence="11">The sequence shown here is derived from an EMBL/GenBank/DDBJ whole genome shotgun (WGS) entry which is preliminary data.</text>
</comment>
<keyword evidence="12" id="KW-1185">Reference proteome</keyword>
<dbReference type="Proteomes" id="UP001187471">
    <property type="component" value="Unassembled WGS sequence"/>
</dbReference>
<evidence type="ECO:0000256" key="6">
    <source>
        <dbReference type="ARBA" id="ARBA00023004"/>
    </source>
</evidence>
<name>A0AA88QE12_9ASTE</name>
<comment type="cofactor">
    <cofactor evidence="1 8">
        <name>heme</name>
        <dbReference type="ChEBI" id="CHEBI:30413"/>
    </cofactor>
</comment>
<protein>
    <submittedName>
        <fullName evidence="11">Uncharacterized protein</fullName>
    </submittedName>
</protein>
<dbReference type="PANTHER" id="PTHR47955:SF19">
    <property type="entry name" value="CYTOCHROME P450 71A9-LIKE ISOFORM X1"/>
    <property type="match status" value="1"/>
</dbReference>
<feature type="signal peptide" evidence="10">
    <location>
        <begin position="1"/>
        <end position="28"/>
    </location>
</feature>
<dbReference type="PRINTS" id="PR00385">
    <property type="entry name" value="P450"/>
</dbReference>
<evidence type="ECO:0000256" key="1">
    <source>
        <dbReference type="ARBA" id="ARBA00001971"/>
    </source>
</evidence>
<keyword evidence="9" id="KW-0472">Membrane</keyword>
<dbReference type="PROSITE" id="PS00086">
    <property type="entry name" value="CYTOCHROME_P450"/>
    <property type="match status" value="2"/>
</dbReference>
<organism evidence="11 12">
    <name type="scientific">Escallonia rubra</name>
    <dbReference type="NCBI Taxonomy" id="112253"/>
    <lineage>
        <taxon>Eukaryota</taxon>
        <taxon>Viridiplantae</taxon>
        <taxon>Streptophyta</taxon>
        <taxon>Embryophyta</taxon>
        <taxon>Tracheophyta</taxon>
        <taxon>Spermatophyta</taxon>
        <taxon>Magnoliopsida</taxon>
        <taxon>eudicotyledons</taxon>
        <taxon>Gunneridae</taxon>
        <taxon>Pentapetalae</taxon>
        <taxon>asterids</taxon>
        <taxon>campanulids</taxon>
        <taxon>Escalloniales</taxon>
        <taxon>Escalloniaceae</taxon>
        <taxon>Escallonia</taxon>
    </lineage>
</organism>
<evidence type="ECO:0000256" key="4">
    <source>
        <dbReference type="ARBA" id="ARBA00022723"/>
    </source>
</evidence>
<dbReference type="CDD" id="cd11072">
    <property type="entry name" value="CYP71-like"/>
    <property type="match status" value="2"/>
</dbReference>
<feature type="chain" id="PRO_5041710594" evidence="10">
    <location>
        <begin position="29"/>
        <end position="991"/>
    </location>
</feature>
<evidence type="ECO:0000313" key="12">
    <source>
        <dbReference type="Proteomes" id="UP001187471"/>
    </source>
</evidence>
<dbReference type="EMBL" id="JAVXUO010002900">
    <property type="protein sequence ID" value="KAK2968629.1"/>
    <property type="molecule type" value="Genomic_DNA"/>
</dbReference>
<keyword evidence="7" id="KW-0503">Monooxygenase</keyword>
<evidence type="ECO:0000256" key="8">
    <source>
        <dbReference type="PIRSR" id="PIRSR602401-1"/>
    </source>
</evidence>
<keyword evidence="6 8" id="KW-0408">Iron</keyword>
<dbReference type="InterPro" id="IPR002401">
    <property type="entry name" value="Cyt_P450_E_grp-I"/>
</dbReference>
<reference evidence="11" key="1">
    <citation type="submission" date="2022-12" db="EMBL/GenBank/DDBJ databases">
        <title>Draft genome assemblies for two species of Escallonia (Escalloniales).</title>
        <authorList>
            <person name="Chanderbali A."/>
            <person name="Dervinis C."/>
            <person name="Anghel I."/>
            <person name="Soltis D."/>
            <person name="Soltis P."/>
            <person name="Zapata F."/>
        </authorList>
    </citation>
    <scope>NUCLEOTIDE SEQUENCE</scope>
    <source>
        <strain evidence="11">UCBG92.1500</strain>
        <tissue evidence="11">Leaf</tissue>
    </source>
</reference>
<dbReference type="FunFam" id="1.10.630.10:FF:000011">
    <property type="entry name" value="Cytochrome P450 83B1"/>
    <property type="match status" value="2"/>
</dbReference>
<dbReference type="PRINTS" id="PR00463">
    <property type="entry name" value="EP450I"/>
</dbReference>
<dbReference type="GO" id="GO:0020037">
    <property type="term" value="F:heme binding"/>
    <property type="evidence" value="ECO:0007669"/>
    <property type="project" value="InterPro"/>
</dbReference>
<dbReference type="AlphaFoldDB" id="A0AA88QE12"/>
<dbReference type="InterPro" id="IPR017972">
    <property type="entry name" value="Cyt_P450_CS"/>
</dbReference>
<feature type="binding site" description="axial binding residue" evidence="8">
    <location>
        <position position="446"/>
    </location>
    <ligand>
        <name>heme</name>
        <dbReference type="ChEBI" id="CHEBI:30413"/>
    </ligand>
    <ligandPart>
        <name>Fe</name>
        <dbReference type="ChEBI" id="CHEBI:18248"/>
    </ligandPart>
</feature>
<evidence type="ECO:0000256" key="9">
    <source>
        <dbReference type="SAM" id="Phobius"/>
    </source>
</evidence>
<keyword evidence="4 8" id="KW-0479">Metal-binding</keyword>
<evidence type="ECO:0000256" key="10">
    <source>
        <dbReference type="SAM" id="SignalP"/>
    </source>
</evidence>
<keyword evidence="3 8" id="KW-0349">Heme</keyword>
<dbReference type="GO" id="GO:0005506">
    <property type="term" value="F:iron ion binding"/>
    <property type="evidence" value="ECO:0007669"/>
    <property type="project" value="InterPro"/>
</dbReference>
<proteinExistence type="inferred from homology"/>
<dbReference type="Pfam" id="PF00067">
    <property type="entry name" value="p450"/>
    <property type="match status" value="2"/>
</dbReference>
<keyword evidence="9" id="KW-0812">Transmembrane</keyword>
<evidence type="ECO:0000256" key="2">
    <source>
        <dbReference type="ARBA" id="ARBA00010617"/>
    </source>
</evidence>
<keyword evidence="9" id="KW-1133">Transmembrane helix</keyword>
<evidence type="ECO:0000256" key="7">
    <source>
        <dbReference type="ARBA" id="ARBA00023033"/>
    </source>
</evidence>
<evidence type="ECO:0000256" key="3">
    <source>
        <dbReference type="ARBA" id="ARBA00022617"/>
    </source>
</evidence>
<evidence type="ECO:0000313" key="11">
    <source>
        <dbReference type="EMBL" id="KAK2968629.1"/>
    </source>
</evidence>
<dbReference type="InterPro" id="IPR001128">
    <property type="entry name" value="Cyt_P450"/>
</dbReference>
<sequence>MSLCASHLWLCFLLLLPLLLFMKKKVDVKRKNKQPPPGPPKLPIIGNLHQLGSLPHQSLWQLSKKYGPVMFLQLGGVPTVIVSSSKAAEEVLKVHDLDCCSRPKLAGTGKLSYNYLDIAFSPYGDYWREMRKIGVLELFSTKRVQSFRFAREEEVAFLVESMAQSSSAGRAVNLSEDLLTLAANITCRVALGKSFRGSGFDGDRFQEIIHEAMAMLGVLSASDFFPSVGWIVDRLTGLHARLERSFKELDAFYQQVIDDHLNPARMKPDQDDIIDVLLKIEKDQSEIGAVQVTKDHIKAILMNIFLAGVDTGTITMVWAMAELAKNPRVMKKVQGEIRSCVGKKGKVSETDIDQLQFLKMVVKETLRLHPPGTLLIPRETMSHFKLNGYDIDPKTRLQVNVWAIGRDPSNWKDPEDFLPERFTDSSVDFKGQHFELLPFGAGRRGCPGIYMGTAMVELTLANLLYSFDWKLPSGMKEQDIDMEEAAGHVCHFYTLLSCSKVDEKRKNKQPPPGPPKLPIIGNLHQLGSLLHRSLWQLSKKYGPVMLLQLGGVPTVIVSSSKAAEVVLKVHDLDCCSRPKLAGTGKLSYNYLDIAFSPYGDYWREMRKIGVLELFSTKRVQSFRFAREEEVAFLVESMAQSSSAGRAVNLSEELLTLTANITCRVALGKSFRGSGVDGDRFQEIIHEAMAMLSCLSASDFFPSLGWIVDRLTGLHVRLERSFKELDAFYKQVIDDHLNPARMKPDQDDIIDVLLKIEKDQSEIGAVRVTKDHIKAILMNIFLAGIDTGAITMVWAMAELVKNPRVMKKVQGEIRSCMGKKGKVSETDIDQLQFLKMVVKETLRLHPPATLLLPRETMSHFKLNGYDIDPKTRLQVNVWAIGRDPSNWKDPEEFLPERFTDSSVDFKGQHFELLPFGAGRRGCPGIYMGTAMVELTLANLLYTFDWKLPSGMKEQDIDMEEAAGQVAYKKSPLSLVPIIHQWPAEGSNSYRAL</sequence>
<dbReference type="PANTHER" id="PTHR47955">
    <property type="entry name" value="CYTOCHROME P450 FAMILY 71 PROTEIN"/>
    <property type="match status" value="1"/>
</dbReference>
<dbReference type="GO" id="GO:0016705">
    <property type="term" value="F:oxidoreductase activity, acting on paired donors, with incorporation or reduction of molecular oxygen"/>
    <property type="evidence" value="ECO:0007669"/>
    <property type="project" value="InterPro"/>
</dbReference>
<keyword evidence="5" id="KW-0560">Oxidoreductase</keyword>
<gene>
    <name evidence="11" type="ORF">RJ640_030709</name>
</gene>
<dbReference type="Gene3D" id="1.10.630.10">
    <property type="entry name" value="Cytochrome P450"/>
    <property type="match status" value="2"/>
</dbReference>
<dbReference type="InterPro" id="IPR036396">
    <property type="entry name" value="Cyt_P450_sf"/>
</dbReference>
<evidence type="ECO:0000256" key="5">
    <source>
        <dbReference type="ARBA" id="ARBA00023002"/>
    </source>
</evidence>
<comment type="similarity">
    <text evidence="2">Belongs to the cytochrome P450 family.</text>
</comment>
<accession>A0AA88QE12</accession>
<feature type="transmembrane region" description="Helical" evidence="9">
    <location>
        <begin position="300"/>
        <end position="321"/>
    </location>
</feature>
<dbReference type="GO" id="GO:0004497">
    <property type="term" value="F:monooxygenase activity"/>
    <property type="evidence" value="ECO:0007669"/>
    <property type="project" value="UniProtKB-KW"/>
</dbReference>
<dbReference type="SUPFAM" id="SSF48264">
    <property type="entry name" value="Cytochrome P450"/>
    <property type="match status" value="2"/>
</dbReference>
<keyword evidence="10" id="KW-0732">Signal</keyword>